<keyword evidence="3" id="KW-1185">Reference proteome</keyword>
<proteinExistence type="predicted"/>
<accession>V4S2A0</accession>
<reference evidence="2 3" key="1">
    <citation type="submission" date="2013-10" db="EMBL/GenBank/DDBJ databases">
        <authorList>
            <consortium name="International Citrus Genome Consortium"/>
            <person name="Jenkins J."/>
            <person name="Schmutz J."/>
            <person name="Prochnik S."/>
            <person name="Rokhsar D."/>
            <person name="Gmitter F."/>
            <person name="Ollitrault P."/>
            <person name="Machado M."/>
            <person name="Talon M."/>
            <person name="Wincker P."/>
            <person name="Jaillon O."/>
            <person name="Morgante M."/>
        </authorList>
    </citation>
    <scope>NUCLEOTIDE SEQUENCE</scope>
    <source>
        <strain evidence="3">cv. Clemenules</strain>
    </source>
</reference>
<dbReference type="InParanoid" id="V4S2A0"/>
<dbReference type="Proteomes" id="UP000030687">
    <property type="component" value="Unassembled WGS sequence"/>
</dbReference>
<dbReference type="Gramene" id="ESR34417">
    <property type="protein sequence ID" value="ESR34417"/>
    <property type="gene ID" value="CICLE_v10006562mg"/>
</dbReference>
<dbReference type="PANTHER" id="PTHR45749">
    <property type="match status" value="1"/>
</dbReference>
<dbReference type="STRING" id="85681.V4S2A0"/>
<dbReference type="AlphaFoldDB" id="V4S2A0"/>
<dbReference type="EMBL" id="KI537036">
    <property type="protein sequence ID" value="ESR34417.1"/>
    <property type="molecule type" value="Genomic_DNA"/>
</dbReference>
<dbReference type="InterPro" id="IPR025398">
    <property type="entry name" value="DUF4371"/>
</dbReference>
<sequence>MNTQLYRSFKDKLRLNTSIIVVKWLAKQSCTFRGHDELANLENQGNFGEMIELATKYSKESIEVFLQNSPLYAKCTTSNIQKKLLNILANKVRNKINEAPDESNKEQVAIILRYVECERLIDIFSVVCKVLVRLVECASNNGMCGEAKCVFETMTSFKFIFILHLLNKVLGVSNLLCQTL</sequence>
<protein>
    <recommendedName>
        <fullName evidence="1">DUF4371 domain-containing protein</fullName>
    </recommendedName>
</protein>
<feature type="domain" description="DUF4371" evidence="1">
    <location>
        <begin position="12"/>
        <end position="117"/>
    </location>
</feature>
<gene>
    <name evidence="2" type="ORF">CICLE_v10006562mg</name>
</gene>
<evidence type="ECO:0000313" key="2">
    <source>
        <dbReference type="EMBL" id="ESR34417.1"/>
    </source>
</evidence>
<dbReference type="Pfam" id="PF14291">
    <property type="entry name" value="DUF4371"/>
    <property type="match status" value="1"/>
</dbReference>
<evidence type="ECO:0000259" key="1">
    <source>
        <dbReference type="Pfam" id="PF14291"/>
    </source>
</evidence>
<evidence type="ECO:0000313" key="3">
    <source>
        <dbReference type="Proteomes" id="UP000030687"/>
    </source>
</evidence>
<dbReference type="KEGG" id="cic:CICLE_v10006562mg"/>
<organism evidence="2 3">
    <name type="scientific">Citrus clementina</name>
    <name type="common">Clementine</name>
    <name type="synonym">Citrus deliciosa x Citrus sinensis</name>
    <dbReference type="NCBI Taxonomy" id="85681"/>
    <lineage>
        <taxon>Eukaryota</taxon>
        <taxon>Viridiplantae</taxon>
        <taxon>Streptophyta</taxon>
        <taxon>Embryophyta</taxon>
        <taxon>Tracheophyta</taxon>
        <taxon>Spermatophyta</taxon>
        <taxon>Magnoliopsida</taxon>
        <taxon>eudicotyledons</taxon>
        <taxon>Gunneridae</taxon>
        <taxon>Pentapetalae</taxon>
        <taxon>rosids</taxon>
        <taxon>malvids</taxon>
        <taxon>Sapindales</taxon>
        <taxon>Rutaceae</taxon>
        <taxon>Aurantioideae</taxon>
        <taxon>Citrus</taxon>
    </lineage>
</organism>
<name>V4S2A0_CITCL</name>
<dbReference type="PANTHER" id="PTHR45749:SF37">
    <property type="entry name" value="OS05G0311600 PROTEIN"/>
    <property type="match status" value="1"/>
</dbReference>